<evidence type="ECO:0000313" key="2">
    <source>
        <dbReference type="EMBL" id="OCK83627.1"/>
    </source>
</evidence>
<dbReference type="OrthoDB" id="3358048at2759"/>
<feature type="transmembrane region" description="Helical" evidence="1">
    <location>
        <begin position="133"/>
        <end position="151"/>
    </location>
</feature>
<evidence type="ECO:0000256" key="1">
    <source>
        <dbReference type="SAM" id="Phobius"/>
    </source>
</evidence>
<keyword evidence="1" id="KW-0812">Transmembrane</keyword>
<feature type="transmembrane region" description="Helical" evidence="1">
    <location>
        <begin position="73"/>
        <end position="92"/>
    </location>
</feature>
<accession>A0A8E2JIK6</accession>
<protein>
    <submittedName>
        <fullName evidence="2">Uncharacterized protein</fullName>
    </submittedName>
</protein>
<name>A0A8E2JIK6_9PEZI</name>
<sequence length="199" mass="21826">MATAASTRLRHAFRYPADSDSDDPVEGIDEEEQEKLISTLHSTDASKSRLYTTLLLVLPLLPILTYLPSLITLPSLLAIASLATTAYILYYIPLPPASTPNQSRTAAANGAGARARPAHLDITTDSEWLVKKYIVPVNAVLCAILAVQEWVNGRGWRVGMAGGGYVPAFVFLVILFARTQLRPVDISELERLRYRYKGA</sequence>
<keyword evidence="1" id="KW-1133">Transmembrane helix</keyword>
<evidence type="ECO:0000313" key="3">
    <source>
        <dbReference type="Proteomes" id="UP000250266"/>
    </source>
</evidence>
<keyword evidence="1" id="KW-0472">Membrane</keyword>
<keyword evidence="3" id="KW-1185">Reference proteome</keyword>
<gene>
    <name evidence="2" type="ORF">K432DRAFT_423215</name>
</gene>
<dbReference type="Proteomes" id="UP000250266">
    <property type="component" value="Unassembled WGS sequence"/>
</dbReference>
<proteinExistence type="predicted"/>
<feature type="transmembrane region" description="Helical" evidence="1">
    <location>
        <begin position="157"/>
        <end position="177"/>
    </location>
</feature>
<organism evidence="2 3">
    <name type="scientific">Lepidopterella palustris CBS 459.81</name>
    <dbReference type="NCBI Taxonomy" id="1314670"/>
    <lineage>
        <taxon>Eukaryota</taxon>
        <taxon>Fungi</taxon>
        <taxon>Dikarya</taxon>
        <taxon>Ascomycota</taxon>
        <taxon>Pezizomycotina</taxon>
        <taxon>Dothideomycetes</taxon>
        <taxon>Pleosporomycetidae</taxon>
        <taxon>Mytilinidiales</taxon>
        <taxon>Argynnaceae</taxon>
        <taxon>Lepidopterella</taxon>
    </lineage>
</organism>
<dbReference type="AlphaFoldDB" id="A0A8E2JIK6"/>
<reference evidence="2 3" key="1">
    <citation type="journal article" date="2016" name="Nat. Commun.">
        <title>Ectomycorrhizal ecology is imprinted in the genome of the dominant symbiotic fungus Cenococcum geophilum.</title>
        <authorList>
            <consortium name="DOE Joint Genome Institute"/>
            <person name="Peter M."/>
            <person name="Kohler A."/>
            <person name="Ohm R.A."/>
            <person name="Kuo A."/>
            <person name="Krutzmann J."/>
            <person name="Morin E."/>
            <person name="Arend M."/>
            <person name="Barry K.W."/>
            <person name="Binder M."/>
            <person name="Choi C."/>
            <person name="Clum A."/>
            <person name="Copeland A."/>
            <person name="Grisel N."/>
            <person name="Haridas S."/>
            <person name="Kipfer T."/>
            <person name="LaButti K."/>
            <person name="Lindquist E."/>
            <person name="Lipzen A."/>
            <person name="Maire R."/>
            <person name="Meier B."/>
            <person name="Mihaltcheva S."/>
            <person name="Molinier V."/>
            <person name="Murat C."/>
            <person name="Poggeler S."/>
            <person name="Quandt C.A."/>
            <person name="Sperisen C."/>
            <person name="Tritt A."/>
            <person name="Tisserant E."/>
            <person name="Crous P.W."/>
            <person name="Henrissat B."/>
            <person name="Nehls U."/>
            <person name="Egli S."/>
            <person name="Spatafora J.W."/>
            <person name="Grigoriev I.V."/>
            <person name="Martin F.M."/>
        </authorList>
    </citation>
    <scope>NUCLEOTIDE SEQUENCE [LARGE SCALE GENOMIC DNA]</scope>
    <source>
        <strain evidence="2 3">CBS 459.81</strain>
    </source>
</reference>
<dbReference type="EMBL" id="KV744856">
    <property type="protein sequence ID" value="OCK83627.1"/>
    <property type="molecule type" value="Genomic_DNA"/>
</dbReference>
<feature type="transmembrane region" description="Helical" evidence="1">
    <location>
        <begin position="50"/>
        <end position="67"/>
    </location>
</feature>